<dbReference type="RefSeq" id="WP_238975986.1">
    <property type="nucleotide sequence ID" value="NZ_JABFUC010000003.1"/>
</dbReference>
<feature type="domain" description="GP-PDE" evidence="2">
    <location>
        <begin position="350"/>
        <end position="605"/>
    </location>
</feature>
<keyword evidence="1" id="KW-1133">Transmembrane helix</keyword>
<feature type="transmembrane region" description="Helical" evidence="1">
    <location>
        <begin position="225"/>
        <end position="247"/>
    </location>
</feature>
<keyword evidence="4" id="KW-1185">Reference proteome</keyword>
<protein>
    <submittedName>
        <fullName evidence="3">Glycerophosphodiester phosphodiesterase</fullName>
    </submittedName>
</protein>
<feature type="transmembrane region" description="Helical" evidence="1">
    <location>
        <begin position="22"/>
        <end position="45"/>
    </location>
</feature>
<accession>A0ABS9P5A0</accession>
<dbReference type="InterPro" id="IPR030395">
    <property type="entry name" value="GP_PDE_dom"/>
</dbReference>
<evidence type="ECO:0000313" key="3">
    <source>
        <dbReference type="EMBL" id="MCG6656944.1"/>
    </source>
</evidence>
<dbReference type="SUPFAM" id="SSF51695">
    <property type="entry name" value="PLC-like phosphodiesterases"/>
    <property type="match status" value="1"/>
</dbReference>
<dbReference type="InterPro" id="IPR017946">
    <property type="entry name" value="PLC-like_Pdiesterase_TIM-brl"/>
</dbReference>
<feature type="transmembrane region" description="Helical" evidence="1">
    <location>
        <begin position="119"/>
        <end position="148"/>
    </location>
</feature>
<name>A0ABS9P5A0_9GAMM</name>
<keyword evidence="1" id="KW-0812">Transmembrane</keyword>
<dbReference type="PROSITE" id="PS51704">
    <property type="entry name" value="GP_PDE"/>
    <property type="match status" value="1"/>
</dbReference>
<evidence type="ECO:0000259" key="2">
    <source>
        <dbReference type="PROSITE" id="PS51704"/>
    </source>
</evidence>
<dbReference type="InterPro" id="IPR018476">
    <property type="entry name" value="GlyceroP-diester-Pdiesterase_M"/>
</dbReference>
<comment type="caution">
    <text evidence="3">The sequence shown here is derived from an EMBL/GenBank/DDBJ whole genome shotgun (WGS) entry which is preliminary data.</text>
</comment>
<organism evidence="3 4">
    <name type="scientific">Billgrantia campisalis</name>
    <dbReference type="NCBI Taxonomy" id="74661"/>
    <lineage>
        <taxon>Bacteria</taxon>
        <taxon>Pseudomonadati</taxon>
        <taxon>Pseudomonadota</taxon>
        <taxon>Gammaproteobacteria</taxon>
        <taxon>Oceanospirillales</taxon>
        <taxon>Halomonadaceae</taxon>
        <taxon>Billgrantia</taxon>
    </lineage>
</organism>
<feature type="transmembrane region" description="Helical" evidence="1">
    <location>
        <begin position="276"/>
        <end position="300"/>
    </location>
</feature>
<reference evidence="3 4" key="1">
    <citation type="submission" date="2020-05" db="EMBL/GenBank/DDBJ databases">
        <title>Comparative genomic analysis of denitrifying bacteria from Halomonas genus.</title>
        <authorList>
            <person name="Wang L."/>
            <person name="Shao Z."/>
        </authorList>
    </citation>
    <scope>NUCLEOTIDE SEQUENCE [LARGE SCALE GENOMIC DNA]</scope>
    <source>
        <strain evidence="3 4">A4</strain>
    </source>
</reference>
<sequence>MLSLSSLSVDLLRSLREHLRPLVAYHLFFTLLASSLLLPAGAWTLTHLLGRFDRPVITNADLLDLLLSPGGVLWALAAIGLFFLVLYAQQAGMILVAIRRQDNHYRLAFVALWQTLRRLPALAGLVVLQVGTHLLLIVPLALLLGWLYGVFLGGLDPYYVQRVRPTALWYFLAVALPLVAGWAFVAATLYFRWILALPLVTLEPISPRRALARSRELTRGRQGQVAVAVISLLLVIIALPVAATWVFDRLFTPMLWWLPERNAVLIPAMLGYLTGYVLVTLAIAFVGIAANALLSACLYLRLVHREPRPPAPPPDAHPGRLAWGVELGVIVFALSQAWWIVNSFELRDEVTIIAHRGSSMVAPENTLAAVEQAILDRAHYVEIDVRLSADGAVVLYHDRSLQRLAGDPRNVRDLTLEELQRVDVGSWFGDAFIGEHIPTLEEALATVRGRSALMIDMKPDPGSEIELVEGVLRALERESASRQLCHDGVPDGAPTAHCGDIDVAAETRLAVMSPWVVDEIKQREPELRVTLLAQLVMPGTLERRGFDALGLRHNRITDSEIRLARQFGYEVHAWTVNDRARMSEMIDLGVDAIITDYPDRLRELIDERRELSDGALLLVKLRNWLRQ</sequence>
<proteinExistence type="predicted"/>
<dbReference type="Pfam" id="PF03009">
    <property type="entry name" value="GDPD"/>
    <property type="match status" value="1"/>
</dbReference>
<evidence type="ECO:0000313" key="4">
    <source>
        <dbReference type="Proteomes" id="UP000814385"/>
    </source>
</evidence>
<dbReference type="Proteomes" id="UP000814385">
    <property type="component" value="Unassembled WGS sequence"/>
</dbReference>
<feature type="transmembrane region" description="Helical" evidence="1">
    <location>
        <begin position="72"/>
        <end position="98"/>
    </location>
</feature>
<dbReference type="Pfam" id="PF10110">
    <property type="entry name" value="GPDPase_memb"/>
    <property type="match status" value="1"/>
</dbReference>
<gene>
    <name evidence="3" type="ORF">HOP52_04015</name>
</gene>
<dbReference type="PANTHER" id="PTHR46211">
    <property type="entry name" value="GLYCEROPHOSPHORYL DIESTER PHOSPHODIESTERASE"/>
    <property type="match status" value="1"/>
</dbReference>
<dbReference type="PANTHER" id="PTHR46211:SF1">
    <property type="entry name" value="GLYCEROPHOSPHODIESTER PHOSPHODIESTERASE, CYTOPLASMIC"/>
    <property type="match status" value="1"/>
</dbReference>
<keyword evidence="1" id="KW-0472">Membrane</keyword>
<evidence type="ECO:0000256" key="1">
    <source>
        <dbReference type="SAM" id="Phobius"/>
    </source>
</evidence>
<feature type="transmembrane region" description="Helical" evidence="1">
    <location>
        <begin position="168"/>
        <end position="191"/>
    </location>
</feature>
<dbReference type="EMBL" id="JABFUC010000003">
    <property type="protein sequence ID" value="MCG6656944.1"/>
    <property type="molecule type" value="Genomic_DNA"/>
</dbReference>
<dbReference type="Gene3D" id="3.20.20.190">
    <property type="entry name" value="Phosphatidylinositol (PI) phosphodiesterase"/>
    <property type="match status" value="1"/>
</dbReference>